<evidence type="ECO:0000313" key="8">
    <source>
        <dbReference type="EMBL" id="NXX87361.1"/>
    </source>
</evidence>
<reference evidence="8" key="1">
    <citation type="submission" date="2020-02" db="EMBL/GenBank/DDBJ databases">
        <title>Bird 10,000 Genomes (B10K) Project - Family phase.</title>
        <authorList>
            <person name="Zhang G."/>
        </authorList>
    </citation>
    <scope>NUCLEOTIDE SEQUENCE</scope>
    <source>
        <strain evidence="8">B10K-DU-030-59</strain>
    </source>
</reference>
<keyword evidence="5" id="KW-0966">Cell projection</keyword>
<evidence type="ECO:0000256" key="4">
    <source>
        <dbReference type="ARBA" id="ARBA00023212"/>
    </source>
</evidence>
<sequence length="269" mass="31528">TKKELDVNHQELMPARQGRGKYVTSMSPKSIKHKQQLGKSKDPKSTHRLSNQARKHSALSVEDLSYCCIPFLPGRQYASDIITATLKTTEEYGTFNSLIEAKREKAKKTEVYDLLIRSEEGEKQIKSLEKQLRDVKKETEQELQNQDGTIAYRKDMLQEMKAKANIEISYRKRKPDLQVQQTQKKCRNAEKVLEKEIQNLKSKTDEEIRVHTETENFLERQQKNLEEKLDYWLDKYERDTDAKDQELDALEAARADNLEKLQKLAREVR</sequence>
<evidence type="ECO:0000256" key="7">
    <source>
        <dbReference type="SAM" id="MobiDB-lite"/>
    </source>
</evidence>
<evidence type="ECO:0000313" key="9">
    <source>
        <dbReference type="Proteomes" id="UP000654395"/>
    </source>
</evidence>
<feature type="coiled-coil region" evidence="6">
    <location>
        <begin position="118"/>
        <end position="145"/>
    </location>
</feature>
<dbReference type="GO" id="GO:0007288">
    <property type="term" value="P:sperm axoneme assembly"/>
    <property type="evidence" value="ECO:0007669"/>
    <property type="project" value="TreeGrafter"/>
</dbReference>
<dbReference type="EMBL" id="WBNH01018394">
    <property type="protein sequence ID" value="NXX87361.1"/>
    <property type="molecule type" value="Genomic_DNA"/>
</dbReference>
<dbReference type="OrthoDB" id="10254713at2759"/>
<organism evidence="8 9">
    <name type="scientific">Urocolius indicus</name>
    <name type="common">Red-faced mousebird</name>
    <name type="synonym">Colius indicus</name>
    <dbReference type="NCBI Taxonomy" id="458196"/>
    <lineage>
        <taxon>Eukaryota</taxon>
        <taxon>Metazoa</taxon>
        <taxon>Chordata</taxon>
        <taxon>Craniata</taxon>
        <taxon>Vertebrata</taxon>
        <taxon>Euteleostomi</taxon>
        <taxon>Archelosauria</taxon>
        <taxon>Archosauria</taxon>
        <taxon>Dinosauria</taxon>
        <taxon>Saurischia</taxon>
        <taxon>Theropoda</taxon>
        <taxon>Coelurosauria</taxon>
        <taxon>Aves</taxon>
        <taxon>Neognathae</taxon>
        <taxon>Neoaves</taxon>
        <taxon>Telluraves</taxon>
        <taxon>Coraciimorphae</taxon>
        <taxon>Coliiformes</taxon>
        <taxon>Coliidae</taxon>
        <taxon>Urocolius</taxon>
    </lineage>
</organism>
<evidence type="ECO:0000256" key="5">
    <source>
        <dbReference type="ARBA" id="ARBA00023273"/>
    </source>
</evidence>
<dbReference type="GO" id="GO:0005737">
    <property type="term" value="C:cytoplasm"/>
    <property type="evidence" value="ECO:0007669"/>
    <property type="project" value="TreeGrafter"/>
</dbReference>
<evidence type="ECO:0000256" key="6">
    <source>
        <dbReference type="SAM" id="Coils"/>
    </source>
</evidence>
<proteinExistence type="predicted"/>
<keyword evidence="6" id="KW-0175">Coiled coil</keyword>
<comment type="subcellular location">
    <subcellularLocation>
        <location evidence="2">Cell projection</location>
    </subcellularLocation>
    <subcellularLocation>
        <location evidence="1">Cytoplasm</location>
        <location evidence="1">Cytoskeleton</location>
    </subcellularLocation>
</comment>
<protein>
    <submittedName>
        <fullName evidence="8">DRC9 protein</fullName>
    </submittedName>
</protein>
<keyword evidence="9" id="KW-1185">Reference proteome</keyword>
<name>A0A852L610_UROIN</name>
<evidence type="ECO:0000256" key="2">
    <source>
        <dbReference type="ARBA" id="ARBA00004316"/>
    </source>
</evidence>
<feature type="region of interest" description="Disordered" evidence="7">
    <location>
        <begin position="1"/>
        <end position="55"/>
    </location>
</feature>
<keyword evidence="4" id="KW-0206">Cytoskeleton</keyword>
<dbReference type="AlphaFoldDB" id="A0A852L610"/>
<comment type="caution">
    <text evidence="8">The sequence shown here is derived from an EMBL/GenBank/DDBJ whole genome shotgun (WGS) entry which is preliminary data.</text>
</comment>
<dbReference type="PANTHER" id="PTHR14871:SF1">
    <property type="entry name" value="DYNEIN REGULATORY COMPLEX PROTEIN 9"/>
    <property type="match status" value="1"/>
</dbReference>
<feature type="coiled-coil region" evidence="6">
    <location>
        <begin position="179"/>
        <end position="267"/>
    </location>
</feature>
<dbReference type="Proteomes" id="UP000654395">
    <property type="component" value="Unassembled WGS sequence"/>
</dbReference>
<accession>A0A852L610</accession>
<evidence type="ECO:0000256" key="3">
    <source>
        <dbReference type="ARBA" id="ARBA00022490"/>
    </source>
</evidence>
<feature type="non-terminal residue" evidence="8">
    <location>
        <position position="1"/>
    </location>
</feature>
<feature type="non-terminal residue" evidence="8">
    <location>
        <position position="269"/>
    </location>
</feature>
<dbReference type="InterPro" id="IPR042618">
    <property type="entry name" value="IQCG"/>
</dbReference>
<dbReference type="PANTHER" id="PTHR14871">
    <property type="entry name" value="DYNEIN REGULATORY COMPLEX PROTEIN 9"/>
    <property type="match status" value="1"/>
</dbReference>
<dbReference type="GO" id="GO:0036126">
    <property type="term" value="C:sperm flagellum"/>
    <property type="evidence" value="ECO:0007669"/>
    <property type="project" value="TreeGrafter"/>
</dbReference>
<gene>
    <name evidence="8" type="primary">Iqcg</name>
    <name evidence="8" type="ORF">UROIND_R01287</name>
</gene>
<evidence type="ECO:0000256" key="1">
    <source>
        <dbReference type="ARBA" id="ARBA00004245"/>
    </source>
</evidence>
<keyword evidence="3" id="KW-0963">Cytoplasm</keyword>
<dbReference type="GO" id="GO:0005856">
    <property type="term" value="C:cytoskeleton"/>
    <property type="evidence" value="ECO:0007669"/>
    <property type="project" value="UniProtKB-SubCell"/>
</dbReference>